<dbReference type="Proteomes" id="UP000278746">
    <property type="component" value="Unassembled WGS sequence"/>
</dbReference>
<dbReference type="PANTHER" id="PTHR43751:SF3">
    <property type="entry name" value="SULFATASE N-TERMINAL DOMAIN-CONTAINING PROTEIN"/>
    <property type="match status" value="1"/>
</dbReference>
<keyword evidence="3" id="KW-1185">Reference proteome</keyword>
<dbReference type="SUPFAM" id="SSF53649">
    <property type="entry name" value="Alkaline phosphatase-like"/>
    <property type="match status" value="1"/>
</dbReference>
<gene>
    <name evidence="2" type="ORF">EBO34_00215</name>
</gene>
<dbReference type="EMBL" id="RHIB01000001">
    <property type="protein sequence ID" value="RNA68439.1"/>
    <property type="molecule type" value="Genomic_DNA"/>
</dbReference>
<dbReference type="InterPro" id="IPR000917">
    <property type="entry name" value="Sulfatase_N"/>
</dbReference>
<evidence type="ECO:0000313" key="2">
    <source>
        <dbReference type="EMBL" id="RNA68439.1"/>
    </source>
</evidence>
<dbReference type="AlphaFoldDB" id="A0A3M7TT19"/>
<dbReference type="PANTHER" id="PTHR43751">
    <property type="entry name" value="SULFATASE"/>
    <property type="match status" value="1"/>
</dbReference>
<comment type="caution">
    <text evidence="2">The sequence shown here is derived from an EMBL/GenBank/DDBJ whole genome shotgun (WGS) entry which is preliminary data.</text>
</comment>
<name>A0A3M7TT19_9BACI</name>
<dbReference type="CDD" id="cd16148">
    <property type="entry name" value="sulfatase_like"/>
    <property type="match status" value="1"/>
</dbReference>
<protein>
    <submittedName>
        <fullName evidence="2">DUF229 domain-containing protein</fullName>
    </submittedName>
</protein>
<evidence type="ECO:0000313" key="3">
    <source>
        <dbReference type="Proteomes" id="UP000278746"/>
    </source>
</evidence>
<dbReference type="OrthoDB" id="9762324at2"/>
<reference evidence="2 3" key="1">
    <citation type="submission" date="2018-10" db="EMBL/GenBank/DDBJ databases">
        <title>Bacillus Keqinensis sp. nov., a moderately halophilic bacterium isolated from a saline-alkaline lake.</title>
        <authorList>
            <person name="Wang H."/>
        </authorList>
    </citation>
    <scope>NUCLEOTIDE SEQUENCE [LARGE SCALE GENOMIC DNA]</scope>
    <source>
        <strain evidence="2 3">KQ-3</strain>
    </source>
</reference>
<organism evidence="2 3">
    <name type="scientific">Alteribacter keqinensis</name>
    <dbReference type="NCBI Taxonomy" id="2483800"/>
    <lineage>
        <taxon>Bacteria</taxon>
        <taxon>Bacillati</taxon>
        <taxon>Bacillota</taxon>
        <taxon>Bacilli</taxon>
        <taxon>Bacillales</taxon>
        <taxon>Bacillaceae</taxon>
        <taxon>Alteribacter</taxon>
    </lineage>
</organism>
<dbReference type="Pfam" id="PF00884">
    <property type="entry name" value="Sulfatase"/>
    <property type="match status" value="1"/>
</dbReference>
<feature type="domain" description="Sulfatase N-terminal" evidence="1">
    <location>
        <begin position="3"/>
        <end position="330"/>
    </location>
</feature>
<dbReference type="InterPro" id="IPR017850">
    <property type="entry name" value="Alkaline_phosphatase_core_sf"/>
</dbReference>
<evidence type="ECO:0000259" key="1">
    <source>
        <dbReference type="Pfam" id="PF00884"/>
    </source>
</evidence>
<dbReference type="InterPro" id="IPR052701">
    <property type="entry name" value="GAG_Ulvan_Degrading_Sulfatases"/>
</dbReference>
<dbReference type="RefSeq" id="WP_122895964.1">
    <property type="nucleotide sequence ID" value="NZ_RHIB01000001.1"/>
</dbReference>
<accession>A0A3M7TT19</accession>
<proteinExistence type="predicted"/>
<sequence length="486" mass="56209">MKILYIDIDALRPDHLGCYGYHRNTSPNIDSIAERGTRFTNYYASDVPCAPSRTAMFSSQYGIHNGVVNHGGLQADKRPVGQGRPFNFHHTEHQAWVDVFRSKKHHTAIISPFPDRHGAWHVLQGFLEVQDTGKHAAETADDVSKEALRWIKDRGTEKNDWFLYLNFWDPHTPYRTPEEFGNPFEHDPAPEWLTDEMITEHGESYGPYSARDIPRVKQWGDLPDEIKSREDFKKWVDGYDTAIRYVDDHVGKIIETLEEQGILEETIIILSSDHGENQGELNVYGDHQTADHITCRIPCIIAGPGVQEGHVDEDFHYQIDLGPTLVELLGEKRRRKWDGVSFLPSLTEGKSAGRPYLVVSQCAWSCQRGVRFDNWMFIRTYHDGLKEFPEYMLFDIENDPHETTNLAEEKPEVTGKGLYLLDQWYARQMEVSDLPVDPMWNVIHEGGPFHTRDDMTLESYLKKLRKENRLAAADRLEQRYKQKEVK</sequence>
<dbReference type="Gene3D" id="3.40.720.10">
    <property type="entry name" value="Alkaline Phosphatase, subunit A"/>
    <property type="match status" value="1"/>
</dbReference>